<dbReference type="Gene3D" id="2.170.16.10">
    <property type="entry name" value="Hedgehog/Intein (Hint) domain"/>
    <property type="match status" value="1"/>
</dbReference>
<accession>A0A4R2NW64</accession>
<dbReference type="Pfam" id="PF13403">
    <property type="entry name" value="Hint_2"/>
    <property type="match status" value="1"/>
</dbReference>
<reference evidence="2 3" key="1">
    <citation type="submission" date="2019-03" db="EMBL/GenBank/DDBJ databases">
        <title>Genomic Encyclopedia of Type Strains, Phase IV (KMG-IV): sequencing the most valuable type-strain genomes for metagenomic binning, comparative biology and taxonomic classification.</title>
        <authorList>
            <person name="Goeker M."/>
        </authorList>
    </citation>
    <scope>NUCLEOTIDE SEQUENCE [LARGE SCALE GENOMIC DNA]</scope>
    <source>
        <strain evidence="2 3">DSM 2781</strain>
    </source>
</reference>
<dbReference type="SUPFAM" id="SSF51294">
    <property type="entry name" value="Hedgehog/intein (Hint) domain"/>
    <property type="match status" value="1"/>
</dbReference>
<proteinExistence type="predicted"/>
<evidence type="ECO:0000313" key="3">
    <source>
        <dbReference type="Proteomes" id="UP000295733"/>
    </source>
</evidence>
<dbReference type="AlphaFoldDB" id="A0A4R2NW64"/>
<dbReference type="RefSeq" id="WP_132599887.1">
    <property type="nucleotide sequence ID" value="NZ_SLXL01000002.1"/>
</dbReference>
<dbReference type="InterPro" id="IPR036844">
    <property type="entry name" value="Hint_dom_sf"/>
</dbReference>
<comment type="caution">
    <text evidence="2">The sequence shown here is derived from an EMBL/GenBank/DDBJ whole genome shotgun (WGS) entry which is preliminary data.</text>
</comment>
<evidence type="ECO:0000313" key="2">
    <source>
        <dbReference type="EMBL" id="TCP26217.1"/>
    </source>
</evidence>
<name>A0A4R2NW64_RHOAD</name>
<keyword evidence="3" id="KW-1185">Reference proteome</keyword>
<gene>
    <name evidence="2" type="ORF">EV656_102180</name>
</gene>
<dbReference type="EMBL" id="SLXL01000002">
    <property type="protein sequence ID" value="TCP26217.1"/>
    <property type="molecule type" value="Genomic_DNA"/>
</dbReference>
<organism evidence="2 3">
    <name type="scientific">Rhodovulum adriaticum</name>
    <name type="common">Rhodopseudomonas adriatica</name>
    <dbReference type="NCBI Taxonomy" id="35804"/>
    <lineage>
        <taxon>Bacteria</taxon>
        <taxon>Pseudomonadati</taxon>
        <taxon>Pseudomonadota</taxon>
        <taxon>Alphaproteobacteria</taxon>
        <taxon>Rhodobacterales</taxon>
        <taxon>Paracoccaceae</taxon>
        <taxon>Rhodovulum</taxon>
    </lineage>
</organism>
<dbReference type="InterPro" id="IPR028992">
    <property type="entry name" value="Hedgehog/Intein_dom"/>
</dbReference>
<dbReference type="Proteomes" id="UP000295733">
    <property type="component" value="Unassembled WGS sequence"/>
</dbReference>
<dbReference type="OrthoDB" id="6305173at2"/>
<feature type="domain" description="Hedgehog/Intein (Hint)" evidence="1">
    <location>
        <begin position="156"/>
        <end position="291"/>
    </location>
</feature>
<sequence>MPAPHSNRASYGCHVFSASDLMVVSGANLGDALGPLDEQCPGDVYALHPGAEAVHLLVSDPGGRRGEFMGAGPEAPTVAPGSELGAAGNTLTLEGRLTFMGADGAQVGVLLISVGGDRDRPVFLPLDPMEPKARYTLINTEAAPGPVRLADITSVAFTRGTMIALAGGAPRAVEDLRPGDRVMTRDHGAQPLRWIGRRTVRAIGPYAPVVITRNTFGNDADLIVSQHQRLFLYRRGRDRLAETSEVLIKAVHLVEGERVFIRKGGFVEYFHLVFDNHEIVYAEGVPTESLLVNESMLGLLPEDLAREVSDRLPHLTQQPHYGTEADMRLVQERGPETLYRTPRRA</sequence>
<protein>
    <submittedName>
        <fullName evidence="2">Hint domain-containing protein</fullName>
    </submittedName>
</protein>
<evidence type="ECO:0000259" key="1">
    <source>
        <dbReference type="Pfam" id="PF13403"/>
    </source>
</evidence>